<dbReference type="Proteomes" id="UP001596237">
    <property type="component" value="Unassembled WGS sequence"/>
</dbReference>
<evidence type="ECO:0000256" key="2">
    <source>
        <dbReference type="ARBA" id="ARBA00034247"/>
    </source>
</evidence>
<evidence type="ECO:0000313" key="6">
    <source>
        <dbReference type="Proteomes" id="UP001596237"/>
    </source>
</evidence>
<comment type="catalytic activity">
    <reaction evidence="2">
        <text>2 GTP = 3',3'-c-di-GMP + 2 diphosphate</text>
        <dbReference type="Rhea" id="RHEA:24898"/>
        <dbReference type="ChEBI" id="CHEBI:33019"/>
        <dbReference type="ChEBI" id="CHEBI:37565"/>
        <dbReference type="ChEBI" id="CHEBI:58805"/>
        <dbReference type="EC" id="2.7.7.65"/>
    </reaction>
</comment>
<evidence type="ECO:0000259" key="4">
    <source>
        <dbReference type="PROSITE" id="PS50887"/>
    </source>
</evidence>
<dbReference type="SUPFAM" id="SSF55073">
    <property type="entry name" value="Nucleotide cyclase"/>
    <property type="match status" value="1"/>
</dbReference>
<comment type="caution">
    <text evidence="5">The sequence shown here is derived from an EMBL/GenBank/DDBJ whole genome shotgun (WGS) entry which is preliminary data.</text>
</comment>
<protein>
    <recommendedName>
        <fullName evidence="1">diguanylate cyclase</fullName>
        <ecNumber evidence="1">2.7.7.65</ecNumber>
    </recommendedName>
</protein>
<dbReference type="PANTHER" id="PTHR45138:SF9">
    <property type="entry name" value="DIGUANYLATE CYCLASE DGCM-RELATED"/>
    <property type="match status" value="1"/>
</dbReference>
<dbReference type="InterPro" id="IPR043128">
    <property type="entry name" value="Rev_trsase/Diguanyl_cyclase"/>
</dbReference>
<dbReference type="Gene3D" id="3.30.70.270">
    <property type="match status" value="1"/>
</dbReference>
<keyword evidence="3" id="KW-0812">Transmembrane</keyword>
<dbReference type="InterPro" id="IPR000160">
    <property type="entry name" value="GGDEF_dom"/>
</dbReference>
<dbReference type="PANTHER" id="PTHR45138">
    <property type="entry name" value="REGULATORY COMPONENTS OF SENSORY TRANSDUCTION SYSTEM"/>
    <property type="match status" value="1"/>
</dbReference>
<keyword evidence="6" id="KW-1185">Reference proteome</keyword>
<keyword evidence="5" id="KW-0808">Transferase</keyword>
<proteinExistence type="predicted"/>
<dbReference type="InterPro" id="IPR050469">
    <property type="entry name" value="Diguanylate_Cyclase"/>
</dbReference>
<keyword evidence="3" id="KW-1133">Transmembrane helix</keyword>
<feature type="transmembrane region" description="Helical" evidence="3">
    <location>
        <begin position="6"/>
        <end position="30"/>
    </location>
</feature>
<feature type="transmembrane region" description="Helical" evidence="3">
    <location>
        <begin position="37"/>
        <end position="55"/>
    </location>
</feature>
<dbReference type="SMART" id="SM00267">
    <property type="entry name" value="GGDEF"/>
    <property type="match status" value="1"/>
</dbReference>
<feature type="domain" description="GGDEF" evidence="4">
    <location>
        <begin position="277"/>
        <end position="403"/>
    </location>
</feature>
<feature type="transmembrane region" description="Helical" evidence="3">
    <location>
        <begin position="96"/>
        <end position="117"/>
    </location>
</feature>
<keyword evidence="5" id="KW-0548">Nucleotidyltransferase</keyword>
<dbReference type="CDD" id="cd01949">
    <property type="entry name" value="GGDEF"/>
    <property type="match status" value="1"/>
</dbReference>
<sequence>MLALPHIPTLGLCSMLASLAFFGVFVCLWVGQREEGYYLHWAAGSLIYAATIPAFNHLSSHTPLQDGVLYALLSVSTHMVLTGLRRFDGLPPFSPWLLLPILFSGVGYAGPALLYGPDSAPCRIGGTCGSALAMSIVGGTLVFGRAPQPSRGRRIAGAALLAYIPGFLAAILAEAFGRAAVNMAAVIPLVSDQLLLAVLNLGLIAMPGERAQAGLREAALRDPLTGAWNRAGLGVIAARLVVLRPERRLLDRLYRRRGQGGRGHCPEAGTDGAAHRQGMAVIAFDVDHFKAINDRHGHAVGDRVLAALAAVARDLLPEPGAFLVRLGGDEFAMVLPDKNLAEACWLADEIRQAIRLTPDLPAWTISLGVAAVEPGDTDLSAAIERADRSLYRAKAEGRDRAAA</sequence>
<feature type="transmembrane region" description="Helical" evidence="3">
    <location>
        <begin position="123"/>
        <end position="143"/>
    </location>
</feature>
<feature type="transmembrane region" description="Helical" evidence="3">
    <location>
        <begin position="185"/>
        <end position="206"/>
    </location>
</feature>
<dbReference type="Pfam" id="PF00990">
    <property type="entry name" value="GGDEF"/>
    <property type="match status" value="1"/>
</dbReference>
<dbReference type="PROSITE" id="PS50887">
    <property type="entry name" value="GGDEF"/>
    <property type="match status" value="1"/>
</dbReference>
<evidence type="ECO:0000313" key="5">
    <source>
        <dbReference type="EMBL" id="MFC6392335.1"/>
    </source>
</evidence>
<keyword evidence="3" id="KW-0472">Membrane</keyword>
<evidence type="ECO:0000256" key="1">
    <source>
        <dbReference type="ARBA" id="ARBA00012528"/>
    </source>
</evidence>
<name>A0ABW1WYS0_9HYPH</name>
<dbReference type="EC" id="2.7.7.65" evidence="1"/>
<dbReference type="InterPro" id="IPR029787">
    <property type="entry name" value="Nucleotide_cyclase"/>
</dbReference>
<organism evidence="5 6">
    <name type="scientific">Methylorubrum zatmanii</name>
    <dbReference type="NCBI Taxonomy" id="29429"/>
    <lineage>
        <taxon>Bacteria</taxon>
        <taxon>Pseudomonadati</taxon>
        <taxon>Pseudomonadota</taxon>
        <taxon>Alphaproteobacteria</taxon>
        <taxon>Hyphomicrobiales</taxon>
        <taxon>Methylobacteriaceae</taxon>
        <taxon>Methylorubrum</taxon>
    </lineage>
</organism>
<dbReference type="NCBIfam" id="TIGR00254">
    <property type="entry name" value="GGDEF"/>
    <property type="match status" value="1"/>
</dbReference>
<gene>
    <name evidence="5" type="ORF">ACFQDP_23825</name>
</gene>
<evidence type="ECO:0000256" key="3">
    <source>
        <dbReference type="SAM" id="Phobius"/>
    </source>
</evidence>
<dbReference type="EMBL" id="JBHSTT010000096">
    <property type="protein sequence ID" value="MFC6392335.1"/>
    <property type="molecule type" value="Genomic_DNA"/>
</dbReference>
<reference evidence="6" key="1">
    <citation type="journal article" date="2019" name="Int. J. Syst. Evol. Microbiol.">
        <title>The Global Catalogue of Microorganisms (GCM) 10K type strain sequencing project: providing services to taxonomists for standard genome sequencing and annotation.</title>
        <authorList>
            <consortium name="The Broad Institute Genomics Platform"/>
            <consortium name="The Broad Institute Genome Sequencing Center for Infectious Disease"/>
            <person name="Wu L."/>
            <person name="Ma J."/>
        </authorList>
    </citation>
    <scope>NUCLEOTIDE SEQUENCE [LARGE SCALE GENOMIC DNA]</scope>
    <source>
        <strain evidence="6">CCUG 36916</strain>
    </source>
</reference>
<accession>A0ABW1WYS0</accession>
<feature type="transmembrane region" description="Helical" evidence="3">
    <location>
        <begin position="155"/>
        <end position="173"/>
    </location>
</feature>
<dbReference type="GO" id="GO:0052621">
    <property type="term" value="F:diguanylate cyclase activity"/>
    <property type="evidence" value="ECO:0007669"/>
    <property type="project" value="UniProtKB-EC"/>
</dbReference>
<dbReference type="RefSeq" id="WP_192284320.1">
    <property type="nucleotide sequence ID" value="NZ_JBHSTT010000096.1"/>
</dbReference>